<dbReference type="InterPro" id="IPR036388">
    <property type="entry name" value="WH-like_DNA-bd_sf"/>
</dbReference>
<dbReference type="InterPro" id="IPR019887">
    <property type="entry name" value="Tscrpt_reg_AsnC/Lrp_C"/>
</dbReference>
<dbReference type="AlphaFoldDB" id="A0A7C9M8G5"/>
<dbReference type="InterPro" id="IPR019888">
    <property type="entry name" value="Tscrpt_reg_AsnC-like"/>
</dbReference>
<evidence type="ECO:0000256" key="2">
    <source>
        <dbReference type="ARBA" id="ARBA00023125"/>
    </source>
</evidence>
<dbReference type="InterPro" id="IPR019885">
    <property type="entry name" value="Tscrpt_reg_HTH_AsnC-type_CS"/>
</dbReference>
<proteinExistence type="predicted"/>
<dbReference type="InterPro" id="IPR000485">
    <property type="entry name" value="AsnC-type_HTH_dom"/>
</dbReference>
<dbReference type="RefSeq" id="WP_273248857.1">
    <property type="nucleotide sequence ID" value="NZ_VENJ01000006.1"/>
</dbReference>
<evidence type="ECO:0000256" key="1">
    <source>
        <dbReference type="ARBA" id="ARBA00023015"/>
    </source>
</evidence>
<dbReference type="GO" id="GO:0005829">
    <property type="term" value="C:cytosol"/>
    <property type="evidence" value="ECO:0007669"/>
    <property type="project" value="TreeGrafter"/>
</dbReference>
<dbReference type="PROSITE" id="PS00519">
    <property type="entry name" value="HTH_ASNC_1"/>
    <property type="match status" value="1"/>
</dbReference>
<reference evidence="5 6" key="1">
    <citation type="submission" date="2019-06" db="EMBL/GenBank/DDBJ databases">
        <title>Enrichment of Autotrophic Halophilic Microorganisms from Red Sea Brine Pool Using Microbial Electrosynthesis System.</title>
        <authorList>
            <person name="Alqahtani M.F."/>
            <person name="Bajracharya S."/>
            <person name="Katuri K.P."/>
            <person name="Ali M."/>
            <person name="Saikaly P.E."/>
        </authorList>
    </citation>
    <scope>NUCLEOTIDE SEQUENCE [LARGE SCALE GENOMIC DNA]</scope>
    <source>
        <strain evidence="5">MES6</strain>
    </source>
</reference>
<dbReference type="GO" id="GO:0043200">
    <property type="term" value="P:response to amino acid"/>
    <property type="evidence" value="ECO:0007669"/>
    <property type="project" value="TreeGrafter"/>
</dbReference>
<dbReference type="SMART" id="SM00344">
    <property type="entry name" value="HTH_ASNC"/>
    <property type="match status" value="1"/>
</dbReference>
<keyword evidence="2" id="KW-0238">DNA-binding</keyword>
<dbReference type="GO" id="GO:0043565">
    <property type="term" value="F:sequence-specific DNA binding"/>
    <property type="evidence" value="ECO:0007669"/>
    <property type="project" value="InterPro"/>
</dbReference>
<dbReference type="Gene3D" id="1.10.10.10">
    <property type="entry name" value="Winged helix-like DNA-binding domain superfamily/Winged helix DNA-binding domain"/>
    <property type="match status" value="1"/>
</dbReference>
<accession>A0A7C9M8G5</accession>
<organism evidence="5 6">
    <name type="scientific">Sediminimonas qiaohouensis</name>
    <dbReference type="NCBI Taxonomy" id="552061"/>
    <lineage>
        <taxon>Bacteria</taxon>
        <taxon>Pseudomonadati</taxon>
        <taxon>Pseudomonadota</taxon>
        <taxon>Alphaproteobacteria</taxon>
        <taxon>Rhodobacterales</taxon>
        <taxon>Roseobacteraceae</taxon>
        <taxon>Sediminimonas</taxon>
    </lineage>
</organism>
<dbReference type="PANTHER" id="PTHR30154:SF34">
    <property type="entry name" value="TRANSCRIPTIONAL REGULATOR AZLB"/>
    <property type="match status" value="1"/>
</dbReference>
<gene>
    <name evidence="5" type="ORF">FH759_06145</name>
</gene>
<dbReference type="InterPro" id="IPR011008">
    <property type="entry name" value="Dimeric_a/b-barrel"/>
</dbReference>
<dbReference type="SUPFAM" id="SSF46785">
    <property type="entry name" value="Winged helix' DNA-binding domain"/>
    <property type="match status" value="1"/>
</dbReference>
<name>A0A7C9M8G5_9RHOB</name>
<evidence type="ECO:0000256" key="3">
    <source>
        <dbReference type="ARBA" id="ARBA00023163"/>
    </source>
</evidence>
<dbReference type="Gene3D" id="3.30.70.920">
    <property type="match status" value="1"/>
</dbReference>
<dbReference type="InterPro" id="IPR036390">
    <property type="entry name" value="WH_DNA-bd_sf"/>
</dbReference>
<dbReference type="PROSITE" id="PS50956">
    <property type="entry name" value="HTH_ASNC_2"/>
    <property type="match status" value="1"/>
</dbReference>
<dbReference type="Pfam" id="PF01037">
    <property type="entry name" value="AsnC_trans_reg"/>
    <property type="match status" value="1"/>
</dbReference>
<feature type="domain" description="HTH asnC-type" evidence="4">
    <location>
        <begin position="1"/>
        <end position="54"/>
    </location>
</feature>
<dbReference type="Proteomes" id="UP000483078">
    <property type="component" value="Unassembled WGS sequence"/>
</dbReference>
<keyword evidence="1" id="KW-0805">Transcription regulation</keyword>
<sequence>MDSTDQNLIRALRHDARASLSALSEELGVSRTTVRSRIEKLQRQGDIVGFSVVLKGDVAQDPVRGLMMIGVEGRGAERIMRQLSGMPEVRRVHTTNGRWDLIVELGTQSLEELDRALAGIRRLDGVATSETSLLLATRISGR</sequence>
<dbReference type="PRINTS" id="PR00033">
    <property type="entry name" value="HTHASNC"/>
</dbReference>
<dbReference type="EMBL" id="VENJ01000006">
    <property type="protein sequence ID" value="MTJ04261.1"/>
    <property type="molecule type" value="Genomic_DNA"/>
</dbReference>
<evidence type="ECO:0000259" key="4">
    <source>
        <dbReference type="PROSITE" id="PS50956"/>
    </source>
</evidence>
<dbReference type="Pfam" id="PF13404">
    <property type="entry name" value="HTH_AsnC-type"/>
    <property type="match status" value="1"/>
</dbReference>
<dbReference type="PANTHER" id="PTHR30154">
    <property type="entry name" value="LEUCINE-RESPONSIVE REGULATORY PROTEIN"/>
    <property type="match status" value="1"/>
</dbReference>
<evidence type="ECO:0000313" key="5">
    <source>
        <dbReference type="EMBL" id="MTJ04261.1"/>
    </source>
</evidence>
<protein>
    <submittedName>
        <fullName evidence="5">Lrp/AsnC family transcriptional regulator</fullName>
    </submittedName>
</protein>
<keyword evidence="3" id="KW-0804">Transcription</keyword>
<comment type="caution">
    <text evidence="5">The sequence shown here is derived from an EMBL/GenBank/DDBJ whole genome shotgun (WGS) entry which is preliminary data.</text>
</comment>
<dbReference type="SUPFAM" id="SSF54909">
    <property type="entry name" value="Dimeric alpha+beta barrel"/>
    <property type="match status" value="1"/>
</dbReference>
<evidence type="ECO:0000313" key="6">
    <source>
        <dbReference type="Proteomes" id="UP000483078"/>
    </source>
</evidence>